<keyword evidence="3" id="KW-0863">Zinc-finger</keyword>
<keyword evidence="4" id="KW-0862">Zinc</keyword>
<comment type="subcellular location">
    <subcellularLocation>
        <location evidence="1">Nucleus</location>
    </subcellularLocation>
</comment>
<keyword evidence="5" id="KW-0539">Nucleus</keyword>
<dbReference type="InterPro" id="IPR007021">
    <property type="entry name" value="DUF659"/>
</dbReference>
<organism evidence="7 8">
    <name type="scientific">Coccomyxa subellipsoidea</name>
    <dbReference type="NCBI Taxonomy" id="248742"/>
    <lineage>
        <taxon>Eukaryota</taxon>
        <taxon>Viridiplantae</taxon>
        <taxon>Chlorophyta</taxon>
        <taxon>core chlorophytes</taxon>
        <taxon>Trebouxiophyceae</taxon>
        <taxon>Trebouxiophyceae incertae sedis</taxon>
        <taxon>Coccomyxaceae</taxon>
        <taxon>Coccomyxa</taxon>
    </lineage>
</organism>
<name>A0ABR2Z455_9CHLO</name>
<proteinExistence type="predicted"/>
<accession>A0ABR2Z455</accession>
<dbReference type="Proteomes" id="UP001491310">
    <property type="component" value="Unassembled WGS sequence"/>
</dbReference>
<dbReference type="InterPro" id="IPR012337">
    <property type="entry name" value="RNaseH-like_sf"/>
</dbReference>
<keyword evidence="2" id="KW-0479">Metal-binding</keyword>
<dbReference type="EMBL" id="JALJOT010000001">
    <property type="protein sequence ID" value="KAK9918755.1"/>
    <property type="molecule type" value="Genomic_DNA"/>
</dbReference>
<gene>
    <name evidence="7" type="ORF">WJX75_006629</name>
</gene>
<dbReference type="PANTHER" id="PTHR46481">
    <property type="entry name" value="ZINC FINGER BED DOMAIN-CONTAINING PROTEIN 4"/>
    <property type="match status" value="1"/>
</dbReference>
<dbReference type="SUPFAM" id="SSF53098">
    <property type="entry name" value="Ribonuclease H-like"/>
    <property type="match status" value="1"/>
</dbReference>
<evidence type="ECO:0000259" key="6">
    <source>
        <dbReference type="Pfam" id="PF04937"/>
    </source>
</evidence>
<evidence type="ECO:0000313" key="7">
    <source>
        <dbReference type="EMBL" id="KAK9918755.1"/>
    </source>
</evidence>
<dbReference type="Pfam" id="PF04937">
    <property type="entry name" value="DUF659"/>
    <property type="match status" value="1"/>
</dbReference>
<evidence type="ECO:0000256" key="3">
    <source>
        <dbReference type="ARBA" id="ARBA00022771"/>
    </source>
</evidence>
<dbReference type="InterPro" id="IPR052035">
    <property type="entry name" value="ZnF_BED_domain_contain"/>
</dbReference>
<dbReference type="PANTHER" id="PTHR46481:SF10">
    <property type="entry name" value="ZINC FINGER BED DOMAIN-CONTAINING PROTEIN 39"/>
    <property type="match status" value="1"/>
</dbReference>
<protein>
    <recommendedName>
        <fullName evidence="6">DUF659 domain-containing protein</fullName>
    </recommendedName>
</protein>
<evidence type="ECO:0000256" key="1">
    <source>
        <dbReference type="ARBA" id="ARBA00004123"/>
    </source>
</evidence>
<evidence type="ECO:0000256" key="5">
    <source>
        <dbReference type="ARBA" id="ARBA00023242"/>
    </source>
</evidence>
<comment type="caution">
    <text evidence="7">The sequence shown here is derived from an EMBL/GenBank/DDBJ whole genome shotgun (WGS) entry which is preliminary data.</text>
</comment>
<reference evidence="7 8" key="1">
    <citation type="journal article" date="2024" name="Nat. Commun.">
        <title>Phylogenomics reveals the evolutionary origins of lichenization in chlorophyte algae.</title>
        <authorList>
            <person name="Puginier C."/>
            <person name="Libourel C."/>
            <person name="Otte J."/>
            <person name="Skaloud P."/>
            <person name="Haon M."/>
            <person name="Grisel S."/>
            <person name="Petersen M."/>
            <person name="Berrin J.G."/>
            <person name="Delaux P.M."/>
            <person name="Dal Grande F."/>
            <person name="Keller J."/>
        </authorList>
    </citation>
    <scope>NUCLEOTIDE SEQUENCE [LARGE SCALE GENOMIC DNA]</scope>
    <source>
        <strain evidence="7 8">SAG 216-7</strain>
    </source>
</reference>
<evidence type="ECO:0000313" key="8">
    <source>
        <dbReference type="Proteomes" id="UP001491310"/>
    </source>
</evidence>
<sequence>MHDHRKCGPDLAKKLQIIVLSFFVMCNIAFSVRQSQTTCTSGASTLATTLLKSAALEADYALRDKLSSATDICLSLDGWSDARMQSIFAFVVILAGKKCFLWATENLSMSSHTAEFIAGRIKHQLESIGPKWVIALITDNAANMKAARNLVTNKKEYRHIIPLRCYMHAFSLVIGSILSHKQATDTVKKCQRIVTYFKASHQAKARQEADAKQRGIYTGLVSSNTTRFTSVCMCIESLLKLRRPLEAIADLQPPIITKADVRAAIDDPSFWLMLQTLAVLLRPFTLVVMAIQSKTALLADVHRYFMYLAAEIRELIATGKLTGNFAKHVCSAYNKRYTDIVEPVCVLALVLHPRYRAAAKLNRRGMKFLTDMIGQLMQKLGKGNPEWVQQAVKSFKLNFWHILRRKATFQQTNLQSQAARIQRPGGS</sequence>
<evidence type="ECO:0000256" key="4">
    <source>
        <dbReference type="ARBA" id="ARBA00022833"/>
    </source>
</evidence>
<evidence type="ECO:0000256" key="2">
    <source>
        <dbReference type="ARBA" id="ARBA00022723"/>
    </source>
</evidence>
<keyword evidence="8" id="KW-1185">Reference proteome</keyword>
<feature type="domain" description="DUF659" evidence="6">
    <location>
        <begin position="45"/>
        <end position="193"/>
    </location>
</feature>